<accession>A0A9N7YLS1</accession>
<proteinExistence type="predicted"/>
<keyword evidence="3" id="KW-1185">Reference proteome</keyword>
<feature type="region of interest" description="Disordered" evidence="1">
    <location>
        <begin position="1"/>
        <end position="25"/>
    </location>
</feature>
<reference evidence="2" key="1">
    <citation type="submission" date="2020-03" db="EMBL/GenBank/DDBJ databases">
        <authorList>
            <person name="Weist P."/>
        </authorList>
    </citation>
    <scope>NUCLEOTIDE SEQUENCE</scope>
</reference>
<evidence type="ECO:0000313" key="3">
    <source>
        <dbReference type="Proteomes" id="UP001153269"/>
    </source>
</evidence>
<evidence type="ECO:0000256" key="1">
    <source>
        <dbReference type="SAM" id="MobiDB-lite"/>
    </source>
</evidence>
<dbReference type="Proteomes" id="UP001153269">
    <property type="component" value="Unassembled WGS sequence"/>
</dbReference>
<dbReference type="EMBL" id="CADEAL010001222">
    <property type="protein sequence ID" value="CAB1430278.1"/>
    <property type="molecule type" value="Genomic_DNA"/>
</dbReference>
<gene>
    <name evidence="2" type="ORF">PLEPLA_LOCUS18260</name>
</gene>
<sequence>MACRSRPAMEIREEEKSEQALPAKTAGKMMKQKVFPVSVPPGMVLLRPPLQLLLALRMSSCVIQPPQMAQVLAMFHRLDPDGEVEVVQLRLHLSALPSPACFRYRSDVMAAPTMVRTGGPHHLR</sequence>
<name>A0A9N7YLS1_PLEPL</name>
<organism evidence="2 3">
    <name type="scientific">Pleuronectes platessa</name>
    <name type="common">European plaice</name>
    <dbReference type="NCBI Taxonomy" id="8262"/>
    <lineage>
        <taxon>Eukaryota</taxon>
        <taxon>Metazoa</taxon>
        <taxon>Chordata</taxon>
        <taxon>Craniata</taxon>
        <taxon>Vertebrata</taxon>
        <taxon>Euteleostomi</taxon>
        <taxon>Actinopterygii</taxon>
        <taxon>Neopterygii</taxon>
        <taxon>Teleostei</taxon>
        <taxon>Neoteleostei</taxon>
        <taxon>Acanthomorphata</taxon>
        <taxon>Carangaria</taxon>
        <taxon>Pleuronectiformes</taxon>
        <taxon>Pleuronectoidei</taxon>
        <taxon>Pleuronectidae</taxon>
        <taxon>Pleuronectes</taxon>
    </lineage>
</organism>
<comment type="caution">
    <text evidence="2">The sequence shown here is derived from an EMBL/GenBank/DDBJ whole genome shotgun (WGS) entry which is preliminary data.</text>
</comment>
<protein>
    <submittedName>
        <fullName evidence="2">Uncharacterized protein</fullName>
    </submittedName>
</protein>
<evidence type="ECO:0000313" key="2">
    <source>
        <dbReference type="EMBL" id="CAB1430278.1"/>
    </source>
</evidence>
<feature type="compositionally biased region" description="Basic and acidic residues" evidence="1">
    <location>
        <begin position="7"/>
        <end position="18"/>
    </location>
</feature>
<dbReference type="AlphaFoldDB" id="A0A9N7YLS1"/>